<reference evidence="7" key="2">
    <citation type="submission" date="2012-11" db="EMBL/GenBank/DDBJ databases">
        <authorList>
            <person name="Kuo A."/>
            <person name="Curtis B.A."/>
            <person name="Tanifuji G."/>
            <person name="Burki F."/>
            <person name="Gruber A."/>
            <person name="Irimia M."/>
            <person name="Maruyama S."/>
            <person name="Arias M.C."/>
            <person name="Ball S.G."/>
            <person name="Gile G.H."/>
            <person name="Hirakawa Y."/>
            <person name="Hopkins J.F."/>
            <person name="Rensing S.A."/>
            <person name="Schmutz J."/>
            <person name="Symeonidi A."/>
            <person name="Elias M."/>
            <person name="Eveleigh R.J."/>
            <person name="Herman E.K."/>
            <person name="Klute M.J."/>
            <person name="Nakayama T."/>
            <person name="Obornik M."/>
            <person name="Reyes-Prieto A."/>
            <person name="Armbrust E.V."/>
            <person name="Aves S.J."/>
            <person name="Beiko R.G."/>
            <person name="Coutinho P."/>
            <person name="Dacks J.B."/>
            <person name="Durnford D.G."/>
            <person name="Fast N.M."/>
            <person name="Green B.R."/>
            <person name="Grisdale C."/>
            <person name="Hempe F."/>
            <person name="Henrissat B."/>
            <person name="Hoppner M.P."/>
            <person name="Ishida K.-I."/>
            <person name="Kim E."/>
            <person name="Koreny L."/>
            <person name="Kroth P.G."/>
            <person name="Liu Y."/>
            <person name="Malik S.-B."/>
            <person name="Maier U.G."/>
            <person name="McRose D."/>
            <person name="Mock T."/>
            <person name="Neilson J.A."/>
            <person name="Onodera N.T."/>
            <person name="Poole A.M."/>
            <person name="Pritham E.J."/>
            <person name="Richards T.A."/>
            <person name="Rocap G."/>
            <person name="Roy S.W."/>
            <person name="Sarai C."/>
            <person name="Schaack S."/>
            <person name="Shirato S."/>
            <person name="Slamovits C.H."/>
            <person name="Spencer D.F."/>
            <person name="Suzuki S."/>
            <person name="Worden A.Z."/>
            <person name="Zauner S."/>
            <person name="Barry K."/>
            <person name="Bell C."/>
            <person name="Bharti A.K."/>
            <person name="Crow J.A."/>
            <person name="Grimwood J."/>
            <person name="Kramer R."/>
            <person name="Lindquist E."/>
            <person name="Lucas S."/>
            <person name="Salamov A."/>
            <person name="McFadden G.I."/>
            <person name="Lane C.E."/>
            <person name="Keeling P.J."/>
            <person name="Gray M.W."/>
            <person name="Grigoriev I.V."/>
            <person name="Archibald J.M."/>
        </authorList>
    </citation>
    <scope>NUCLEOTIDE SEQUENCE</scope>
    <source>
        <strain evidence="7">CCMP2712</strain>
    </source>
</reference>
<evidence type="ECO:0000256" key="1">
    <source>
        <dbReference type="ARBA" id="ARBA00022574"/>
    </source>
</evidence>
<evidence type="ECO:0000313" key="5">
    <source>
        <dbReference type="EMBL" id="EKX43845.1"/>
    </source>
</evidence>
<keyword evidence="7" id="KW-1185">Reference proteome</keyword>
<dbReference type="Pfam" id="PF14844">
    <property type="entry name" value="PH_BEACH"/>
    <property type="match status" value="1"/>
</dbReference>
<sequence length="378" mass="44315">MQRAYCWDLSDLTELQSRRYMHRTSALELFFMHQPPVLLDFSHVELSGEGGEEAKCGGGDRYVNQAKKVYKEILKQRKKTSLRRSFFRNPRRALLKYKLQEMWIDRRLSNFEYLMLLNSFAGRSHNDLTQYPVFPWILQDHTSNELDLTQAASFRDLSKPIGAQHEQQVAKLQERFEGMQDVEQQPFHYGTHYSTPGYVLWYLIRLEPFTKMAVHLQGGHFDVPDRLFWSVGETFKNCTTSINDVKELIPEFFYLPEFLLNRAAQDFGETQSRGRVSHVVLPPWAKGDSTRFVHMMRLALESEQVSSHLHEWVDLVFGHKQQGAEAVKATNVFHFLSYENQVDLEKISDPEERRAVEAQIADYGQTPRQLFRSPHPRR</sequence>
<dbReference type="EMBL" id="JH993008">
    <property type="protein sequence ID" value="EKX43845.1"/>
    <property type="molecule type" value="Genomic_DNA"/>
</dbReference>
<dbReference type="SUPFAM" id="SSF50729">
    <property type="entry name" value="PH domain-like"/>
    <property type="match status" value="1"/>
</dbReference>
<accession>L1J6Z2</accession>
<dbReference type="PANTHER" id="PTHR13743">
    <property type="entry name" value="BEIGE/BEACH-RELATED"/>
    <property type="match status" value="1"/>
</dbReference>
<dbReference type="OMA" id="SPMSNRW"/>
<organism evidence="5">
    <name type="scientific">Guillardia theta (strain CCMP2712)</name>
    <name type="common">Cryptophyte</name>
    <dbReference type="NCBI Taxonomy" id="905079"/>
    <lineage>
        <taxon>Eukaryota</taxon>
        <taxon>Cryptophyceae</taxon>
        <taxon>Pyrenomonadales</taxon>
        <taxon>Geminigeraceae</taxon>
        <taxon>Guillardia</taxon>
    </lineage>
</organism>
<evidence type="ECO:0008006" key="8">
    <source>
        <dbReference type="Google" id="ProtNLM"/>
    </source>
</evidence>
<dbReference type="InterPro" id="IPR000409">
    <property type="entry name" value="BEACH_dom"/>
</dbReference>
<dbReference type="Gene3D" id="2.30.29.30">
    <property type="entry name" value="Pleckstrin-homology domain (PH domain)/Phosphotyrosine-binding domain (PTB)"/>
    <property type="match status" value="1"/>
</dbReference>
<dbReference type="OrthoDB" id="26681at2759"/>
<evidence type="ECO:0000313" key="7">
    <source>
        <dbReference type="Proteomes" id="UP000011087"/>
    </source>
</evidence>
<dbReference type="FunFam" id="1.10.1540.10:FF:000001">
    <property type="entry name" value="neurobeachin isoform X1"/>
    <property type="match status" value="1"/>
</dbReference>
<dbReference type="InterPro" id="IPR050865">
    <property type="entry name" value="BEACH_Domain"/>
</dbReference>
<dbReference type="PROSITE" id="PS51783">
    <property type="entry name" value="PH_BEACH"/>
    <property type="match status" value="1"/>
</dbReference>
<dbReference type="InterPro" id="IPR036372">
    <property type="entry name" value="BEACH_dom_sf"/>
</dbReference>
<name>L1J6Z2_GUITC</name>
<dbReference type="CDD" id="cd06071">
    <property type="entry name" value="Beach"/>
    <property type="match status" value="1"/>
</dbReference>
<keyword evidence="2" id="KW-0677">Repeat</keyword>
<dbReference type="PaxDb" id="55529-EKX43845"/>
<dbReference type="KEGG" id="gtt:GUITHDRAFT_72856"/>
<dbReference type="Proteomes" id="UP000011087">
    <property type="component" value="Unassembled WGS sequence"/>
</dbReference>
<feature type="domain" description="BEACH-type PH" evidence="4">
    <location>
        <begin position="1"/>
        <end position="55"/>
    </location>
</feature>
<feature type="non-terminal residue" evidence="5">
    <location>
        <position position="378"/>
    </location>
</feature>
<dbReference type="SUPFAM" id="SSF81837">
    <property type="entry name" value="BEACH domain"/>
    <property type="match status" value="1"/>
</dbReference>
<proteinExistence type="predicted"/>
<dbReference type="eggNOG" id="KOG1787">
    <property type="taxonomic scope" value="Eukaryota"/>
</dbReference>
<dbReference type="Pfam" id="PF02138">
    <property type="entry name" value="Beach"/>
    <property type="match status" value="1"/>
</dbReference>
<dbReference type="RefSeq" id="XP_005830825.1">
    <property type="nucleotide sequence ID" value="XM_005830768.1"/>
</dbReference>
<dbReference type="AlphaFoldDB" id="L1J6Z2"/>
<protein>
    <recommendedName>
        <fullName evidence="8">BEACH domain-containing protein</fullName>
    </recommendedName>
</protein>
<dbReference type="GeneID" id="17300429"/>
<dbReference type="SMART" id="SM01026">
    <property type="entry name" value="Beach"/>
    <property type="match status" value="1"/>
</dbReference>
<evidence type="ECO:0000256" key="2">
    <source>
        <dbReference type="ARBA" id="ARBA00022737"/>
    </source>
</evidence>
<feature type="domain" description="BEACH" evidence="3">
    <location>
        <begin position="88"/>
        <end position="378"/>
    </location>
</feature>
<reference evidence="6" key="3">
    <citation type="submission" date="2015-06" db="UniProtKB">
        <authorList>
            <consortium name="EnsemblProtists"/>
        </authorList>
    </citation>
    <scope>IDENTIFICATION</scope>
</reference>
<gene>
    <name evidence="5" type="ORF">GUITHDRAFT_72856</name>
</gene>
<dbReference type="Gene3D" id="1.10.1540.10">
    <property type="entry name" value="BEACH domain"/>
    <property type="match status" value="1"/>
</dbReference>
<dbReference type="InterPro" id="IPR023362">
    <property type="entry name" value="PH-BEACH_dom"/>
</dbReference>
<dbReference type="HOGENOM" id="CLU_000218_3_0_1"/>
<dbReference type="PROSITE" id="PS50197">
    <property type="entry name" value="BEACH"/>
    <property type="match status" value="1"/>
</dbReference>
<evidence type="ECO:0000313" key="6">
    <source>
        <dbReference type="EnsemblProtists" id="EKX43845"/>
    </source>
</evidence>
<dbReference type="InterPro" id="IPR011993">
    <property type="entry name" value="PH-like_dom_sf"/>
</dbReference>
<reference evidence="5 7" key="1">
    <citation type="journal article" date="2012" name="Nature">
        <title>Algal genomes reveal evolutionary mosaicism and the fate of nucleomorphs.</title>
        <authorList>
            <consortium name="DOE Joint Genome Institute"/>
            <person name="Curtis B.A."/>
            <person name="Tanifuji G."/>
            <person name="Burki F."/>
            <person name="Gruber A."/>
            <person name="Irimia M."/>
            <person name="Maruyama S."/>
            <person name="Arias M.C."/>
            <person name="Ball S.G."/>
            <person name="Gile G.H."/>
            <person name="Hirakawa Y."/>
            <person name="Hopkins J.F."/>
            <person name="Kuo A."/>
            <person name="Rensing S.A."/>
            <person name="Schmutz J."/>
            <person name="Symeonidi A."/>
            <person name="Elias M."/>
            <person name="Eveleigh R.J."/>
            <person name="Herman E.K."/>
            <person name="Klute M.J."/>
            <person name="Nakayama T."/>
            <person name="Obornik M."/>
            <person name="Reyes-Prieto A."/>
            <person name="Armbrust E.V."/>
            <person name="Aves S.J."/>
            <person name="Beiko R.G."/>
            <person name="Coutinho P."/>
            <person name="Dacks J.B."/>
            <person name="Durnford D.G."/>
            <person name="Fast N.M."/>
            <person name="Green B.R."/>
            <person name="Grisdale C.J."/>
            <person name="Hempel F."/>
            <person name="Henrissat B."/>
            <person name="Hoppner M.P."/>
            <person name="Ishida K."/>
            <person name="Kim E."/>
            <person name="Koreny L."/>
            <person name="Kroth P.G."/>
            <person name="Liu Y."/>
            <person name="Malik S.B."/>
            <person name="Maier U.G."/>
            <person name="McRose D."/>
            <person name="Mock T."/>
            <person name="Neilson J.A."/>
            <person name="Onodera N.T."/>
            <person name="Poole A.M."/>
            <person name="Pritham E.J."/>
            <person name="Richards T.A."/>
            <person name="Rocap G."/>
            <person name="Roy S.W."/>
            <person name="Sarai C."/>
            <person name="Schaack S."/>
            <person name="Shirato S."/>
            <person name="Slamovits C.H."/>
            <person name="Spencer D.F."/>
            <person name="Suzuki S."/>
            <person name="Worden A.Z."/>
            <person name="Zauner S."/>
            <person name="Barry K."/>
            <person name="Bell C."/>
            <person name="Bharti A.K."/>
            <person name="Crow J.A."/>
            <person name="Grimwood J."/>
            <person name="Kramer R."/>
            <person name="Lindquist E."/>
            <person name="Lucas S."/>
            <person name="Salamov A."/>
            <person name="McFadden G.I."/>
            <person name="Lane C.E."/>
            <person name="Keeling P.J."/>
            <person name="Gray M.W."/>
            <person name="Grigoriev I.V."/>
            <person name="Archibald J.M."/>
        </authorList>
    </citation>
    <scope>NUCLEOTIDE SEQUENCE</scope>
    <source>
        <strain evidence="5 7">CCMP2712</strain>
    </source>
</reference>
<evidence type="ECO:0000259" key="3">
    <source>
        <dbReference type="PROSITE" id="PS50197"/>
    </source>
</evidence>
<dbReference type="EnsemblProtists" id="EKX43845">
    <property type="protein sequence ID" value="EKX43845"/>
    <property type="gene ID" value="GUITHDRAFT_72856"/>
</dbReference>
<dbReference type="PANTHER" id="PTHR13743:SF112">
    <property type="entry name" value="BEACH DOMAIN-CONTAINING PROTEIN"/>
    <property type="match status" value="1"/>
</dbReference>
<keyword evidence="1" id="KW-0853">WD repeat</keyword>
<evidence type="ECO:0000259" key="4">
    <source>
        <dbReference type="PROSITE" id="PS51783"/>
    </source>
</evidence>